<dbReference type="EMBL" id="LLEI02000064">
    <property type="protein sequence ID" value="OAJ92697.1"/>
    <property type="molecule type" value="Genomic_DNA"/>
</dbReference>
<dbReference type="AlphaFoldDB" id="A0A177XVS9"/>
<proteinExistence type="predicted"/>
<protein>
    <submittedName>
        <fullName evidence="1">Uncharacterized protein</fullName>
    </submittedName>
</protein>
<evidence type="ECO:0000313" key="2">
    <source>
        <dbReference type="Proteomes" id="UP000078406"/>
    </source>
</evidence>
<evidence type="ECO:0000313" key="1">
    <source>
        <dbReference type="EMBL" id="OAJ92697.1"/>
    </source>
</evidence>
<sequence>MMAKYKKGLTLRLSLFTRNSILILTRTNICSFLLVKIADSVVIDFVGRSTNWLQSMPCSKQFFLRNYLNI</sequence>
<comment type="caution">
    <text evidence="1">The sequence shown here is derived from an EMBL/GenBank/DDBJ whole genome shotgun (WGS) entry which is preliminary data.</text>
</comment>
<accession>A0A177XVS9</accession>
<reference evidence="1 2" key="1">
    <citation type="journal article" date="2016" name="Syst. Appl. Microbiol.">
        <title>Vibrio bivalvicida sp. nov., a novel larval pathogen for bivalve molluscs reared in a hatchery.</title>
        <authorList>
            <person name="Dubert J."/>
            <person name="Romalde J.L."/>
            <person name="Prado S."/>
            <person name="Barja J.L."/>
        </authorList>
    </citation>
    <scope>NUCLEOTIDE SEQUENCE [LARGE SCALE GENOMIC DNA]</scope>
    <source>
        <strain evidence="1 2">605</strain>
    </source>
</reference>
<dbReference type="Proteomes" id="UP000078406">
    <property type="component" value="Unassembled WGS sequence"/>
</dbReference>
<organism evidence="1 2">
    <name type="scientific">Vibrio bivalvicida</name>
    <dbReference type="NCBI Taxonomy" id="1276888"/>
    <lineage>
        <taxon>Bacteria</taxon>
        <taxon>Pseudomonadati</taxon>
        <taxon>Pseudomonadota</taxon>
        <taxon>Gammaproteobacteria</taxon>
        <taxon>Vibrionales</taxon>
        <taxon>Vibrionaceae</taxon>
        <taxon>Vibrio</taxon>
        <taxon>Vibrio oreintalis group</taxon>
    </lineage>
</organism>
<gene>
    <name evidence="1" type="ORF">APB76_18615</name>
</gene>
<name>A0A177XVS9_9VIBR</name>